<evidence type="ECO:0000259" key="3">
    <source>
        <dbReference type="Pfam" id="PF21346"/>
    </source>
</evidence>
<evidence type="ECO:0000259" key="1">
    <source>
        <dbReference type="Pfam" id="PF19501"/>
    </source>
</evidence>
<reference evidence="5" key="1">
    <citation type="submission" date="2023-07" db="EMBL/GenBank/DDBJ databases">
        <title>Whole genome shotgun sequence of Streptomyces cacaoi subsp. asoensis NBRC 13813.</title>
        <authorList>
            <person name="Komaki H."/>
            <person name="Tamura T."/>
        </authorList>
    </citation>
    <scope>NUCLEOTIDE SEQUENCE [LARGE SCALE GENOMIC DNA]</scope>
    <source>
        <strain evidence="5">NBRC 13813</strain>
    </source>
</reference>
<dbReference type="PANTHER" id="PTHR40081">
    <property type="entry name" value="CONCANAVALIN A-LIKE LECTIN/GLUCANASE"/>
    <property type="match status" value="1"/>
</dbReference>
<dbReference type="InterPro" id="IPR048329">
    <property type="entry name" value="PcRGLX_1st"/>
</dbReference>
<organism evidence="4 5">
    <name type="scientific">Streptomyces asoensis</name>
    <dbReference type="NCBI Taxonomy" id="249586"/>
    <lineage>
        <taxon>Bacteria</taxon>
        <taxon>Bacillati</taxon>
        <taxon>Actinomycetota</taxon>
        <taxon>Actinomycetes</taxon>
        <taxon>Kitasatosporales</taxon>
        <taxon>Streptomycetaceae</taxon>
        <taxon>Streptomyces</taxon>
    </lineage>
</organism>
<dbReference type="InterPro" id="IPR045793">
    <property type="entry name" value="PcRGLX/YetA-like"/>
</dbReference>
<evidence type="ECO:0000259" key="2">
    <source>
        <dbReference type="Pfam" id="PF21345"/>
    </source>
</evidence>
<dbReference type="Pfam" id="PF19501">
    <property type="entry name" value="PcRGLX_1st"/>
    <property type="match status" value="1"/>
</dbReference>
<feature type="domain" description="PcRGLX/YetA-like N-terminal RIFT barrel" evidence="1">
    <location>
        <begin position="76"/>
        <end position="146"/>
    </location>
</feature>
<evidence type="ECO:0000313" key="4">
    <source>
        <dbReference type="EMBL" id="GHI59517.1"/>
    </source>
</evidence>
<dbReference type="Proteomes" id="UP000649259">
    <property type="component" value="Unassembled WGS sequence"/>
</dbReference>
<feature type="domain" description="PcRGLX/YetA-like central beta-sandwich" evidence="2">
    <location>
        <begin position="163"/>
        <end position="523"/>
    </location>
</feature>
<dbReference type="InterPro" id="IPR006311">
    <property type="entry name" value="TAT_signal"/>
</dbReference>
<name>A0ABQ3RUG9_9ACTN</name>
<dbReference type="PROSITE" id="PS51318">
    <property type="entry name" value="TAT"/>
    <property type="match status" value="1"/>
</dbReference>
<dbReference type="EMBL" id="BNEB01000002">
    <property type="protein sequence ID" value="GHI59517.1"/>
    <property type="molecule type" value="Genomic_DNA"/>
</dbReference>
<dbReference type="PANTHER" id="PTHR40081:SF1">
    <property type="entry name" value="TAT PATHWAY SIGNAL SEQUENCE DOMAIN PROTEIN"/>
    <property type="match status" value="1"/>
</dbReference>
<dbReference type="InterPro" id="IPR048331">
    <property type="entry name" value="PcRGLX/YetA_3rd"/>
</dbReference>
<keyword evidence="5" id="KW-1185">Reference proteome</keyword>
<proteinExistence type="predicted"/>
<sequence>MSSYQAGAPGAASLSVMPLTTLHAHGKERLHPMSPIPRRSLLKAAAVAGAAAQFSWALGAKDAQAAPGAAAADADPVTLDWLEDGGLGAAPGSTLGVPWPMGTFQEDQTFALTDADGKDVPVQSWPLAYWPDGSLKWTAHAVGSGSGRLTLAAGTPAAPAKKVTVDKSGGTVDVSTGVITVRIAKSGATIVKSVTRGSTEIAKNGRLVLIRQPEIEDEDQGTVKTERFEGAIDGVTVEQTGPVRAVVRIDGKHRKGSRSWLPFSIRLYFYAGADSFRMVHTITYDGKQEPGKASGDFVRGLGVRFTVPMRDESYDRHIRVGGEGTGLLREAVKGITGLRRDPGAAVQAAQYAGQKLPDPATWDQRVTTRLQYIPEWGDYTLSQLSADGFTLRKRTKKGHGWVGAGGGRRASGFGYVGGASGGLSFGLRDFWEKHPAQLDIRDAHTDEAEVTLWLWSPEAQPMDLRFYHDGMGQDTFPEQLEGLNITYEDYEPGFGTPYGIARTSELLFWANESTPAPERLAEQVEAVRVLPQLAAPPKQLIKAKVFGPGLYSEPDRSTPAKAKIEDHLDFLFTYYKGQVEQRRWYGFWDYGDIMHTYDTVRHTWRYDIGGYAWDNSELSPDLWLWFAYLRSGRADIFRFAEAMTRHTGEVDVYHLGQWAGLGTRHGVQHYADSAKQQRIANTTYRRYYYFLTGDERVGDLMHANVDSDETFLALDPLRKIRTEPYTPDRHALSIGFGTDWSGLVSAWLTEWERRGPKWEKAKARVLSTMETIGAQPNGFVQGSGLYDLDTGKFAVATAPVVGVSHLSAVFGLNELCAELIHLVDIPKFKEAYLDYCRYFNATKAEQAARYGSNFGTLLLFQGHSRLDAYAAVQTGDQTLAKRAWAKFYNSDGYLESAPWKTEPLSGPATLVAGSEAAWVSTNDTALYGLAAIENLALLGDRMP</sequence>
<dbReference type="Pfam" id="PF21345">
    <property type="entry name" value="PcRGLX_2nd"/>
    <property type="match status" value="1"/>
</dbReference>
<comment type="caution">
    <text evidence="4">The sequence shown here is derived from an EMBL/GenBank/DDBJ whole genome shotgun (WGS) entry which is preliminary data.</text>
</comment>
<evidence type="ECO:0008006" key="6">
    <source>
        <dbReference type="Google" id="ProtNLM"/>
    </source>
</evidence>
<evidence type="ECO:0000313" key="5">
    <source>
        <dbReference type="Proteomes" id="UP000649259"/>
    </source>
</evidence>
<dbReference type="InterPro" id="IPR048330">
    <property type="entry name" value="PcRGLX/YetA_2nd"/>
</dbReference>
<accession>A0ABQ3RUG9</accession>
<gene>
    <name evidence="4" type="ORF">Saso_11670</name>
</gene>
<dbReference type="Pfam" id="PF21346">
    <property type="entry name" value="PcRGLX_3rd"/>
    <property type="match status" value="1"/>
</dbReference>
<protein>
    <recommendedName>
        <fullName evidence="6">Tat pathway signal sequence domain protein</fullName>
    </recommendedName>
</protein>
<feature type="domain" description="PcRGLX/YetA-like C-terminal alpha/alpha toroid" evidence="3">
    <location>
        <begin position="531"/>
        <end position="942"/>
    </location>
</feature>